<protein>
    <submittedName>
        <fullName evidence="1">Uncharacterized protein</fullName>
    </submittedName>
</protein>
<evidence type="ECO:0000313" key="2">
    <source>
        <dbReference type="Proteomes" id="UP000034875"/>
    </source>
</evidence>
<accession>A0A0G0Z1B8</accession>
<dbReference type="EMBL" id="LCCZ01000040">
    <property type="protein sequence ID" value="KKS42580.1"/>
    <property type="molecule type" value="Genomic_DNA"/>
</dbReference>
<organism evidence="1 2">
    <name type="scientific">candidate division CPR1 bacterium GW2011_GWA2_42_17</name>
    <dbReference type="NCBI Taxonomy" id="1618341"/>
    <lineage>
        <taxon>Bacteria</taxon>
        <taxon>candidate division CPR1</taxon>
    </lineage>
</organism>
<comment type="caution">
    <text evidence="1">The sequence shown here is derived from an EMBL/GenBank/DDBJ whole genome shotgun (WGS) entry which is preliminary data.</text>
</comment>
<reference evidence="1 2" key="1">
    <citation type="journal article" date="2015" name="Nature">
        <title>rRNA introns, odd ribosomes, and small enigmatic genomes across a large radiation of phyla.</title>
        <authorList>
            <person name="Brown C.T."/>
            <person name="Hug L.A."/>
            <person name="Thomas B.C."/>
            <person name="Sharon I."/>
            <person name="Castelle C.J."/>
            <person name="Singh A."/>
            <person name="Wilkins M.J."/>
            <person name="Williams K.H."/>
            <person name="Banfield J.F."/>
        </authorList>
    </citation>
    <scope>NUCLEOTIDE SEQUENCE [LARGE SCALE GENOMIC DNA]</scope>
</reference>
<sequence>MELPAFFNEGYLKEKEGTDFVKRLRNTAAQLALQIEYGCEPGGRSEYAFGVTDDDLWDGIQFQFQEAVREAAKLARQDKVLAQKALEQFRQHFQVHIKHLE</sequence>
<gene>
    <name evidence="1" type="ORF">UV05_C0040G0004</name>
</gene>
<evidence type="ECO:0000313" key="1">
    <source>
        <dbReference type="EMBL" id="KKS42580.1"/>
    </source>
</evidence>
<name>A0A0G0Z1B8_9BACT</name>
<dbReference type="Proteomes" id="UP000034875">
    <property type="component" value="Unassembled WGS sequence"/>
</dbReference>
<dbReference type="AlphaFoldDB" id="A0A0G0Z1B8"/>
<proteinExistence type="predicted"/>